<accession>A0A7S3L4D4</accession>
<organism evidence="2">
    <name type="scientific">Amphora coffeiformis</name>
    <dbReference type="NCBI Taxonomy" id="265554"/>
    <lineage>
        <taxon>Eukaryota</taxon>
        <taxon>Sar</taxon>
        <taxon>Stramenopiles</taxon>
        <taxon>Ochrophyta</taxon>
        <taxon>Bacillariophyta</taxon>
        <taxon>Bacillariophyceae</taxon>
        <taxon>Bacillariophycidae</taxon>
        <taxon>Thalassiophysales</taxon>
        <taxon>Catenulaceae</taxon>
        <taxon>Amphora</taxon>
    </lineage>
</organism>
<sequence length="156" mass="16964">MKDSCNSRIQLALLGGFLMIMTLALDARALWMHRSMSTTGYELPPDESVIPWLPSTWSEDEEQEEYTVEDAGTVDGARVAVTGNKEAVDVVPETTTDSKTETEASDPKEDVVVNGHEDNTKNEKEKVTKQVPVTDIDSSSSSSSAQTNLRGASVAR</sequence>
<feature type="compositionally biased region" description="Basic and acidic residues" evidence="1">
    <location>
        <begin position="96"/>
        <end position="128"/>
    </location>
</feature>
<evidence type="ECO:0000313" key="2">
    <source>
        <dbReference type="EMBL" id="CAE0409631.1"/>
    </source>
</evidence>
<proteinExistence type="predicted"/>
<reference evidence="2" key="1">
    <citation type="submission" date="2021-01" db="EMBL/GenBank/DDBJ databases">
        <authorList>
            <person name="Corre E."/>
            <person name="Pelletier E."/>
            <person name="Niang G."/>
            <person name="Scheremetjew M."/>
            <person name="Finn R."/>
            <person name="Kale V."/>
            <person name="Holt S."/>
            <person name="Cochrane G."/>
            <person name="Meng A."/>
            <person name="Brown T."/>
            <person name="Cohen L."/>
        </authorList>
    </citation>
    <scope>NUCLEOTIDE SEQUENCE</scope>
    <source>
        <strain evidence="2">CCMP127</strain>
    </source>
</reference>
<protein>
    <submittedName>
        <fullName evidence="2">Uncharacterized protein</fullName>
    </submittedName>
</protein>
<feature type="region of interest" description="Disordered" evidence="1">
    <location>
        <begin position="83"/>
        <end position="156"/>
    </location>
</feature>
<name>A0A7S3L4D4_9STRA</name>
<dbReference type="AlphaFoldDB" id="A0A7S3L4D4"/>
<gene>
    <name evidence="2" type="ORF">ACOF00016_LOCUS7258</name>
</gene>
<evidence type="ECO:0000256" key="1">
    <source>
        <dbReference type="SAM" id="MobiDB-lite"/>
    </source>
</evidence>
<dbReference type="EMBL" id="HBIM01008542">
    <property type="protein sequence ID" value="CAE0409631.1"/>
    <property type="molecule type" value="Transcribed_RNA"/>
</dbReference>